<sequence length="168" mass="17635">MMMPDASQRWARRLYTPYSSESGVAPRLLTSAITRSPFCSAVLLCCTSCHAPLTVIPLAQRAAVSAVFQQGIEHLIDGLVQRAEAAAVDARLAVNADAELHLVIFQRKGGLPGSRYGAGAEGDTNRVAEIVQAAAQFSAGFQRVAALGGAPTSFSISTVLATPRRPAV</sequence>
<name>A0A378BPJ2_KLEPN</name>
<accession>A0A378BPJ2</accession>
<protein>
    <submittedName>
        <fullName evidence="1">Uncharacterized protein</fullName>
    </submittedName>
</protein>
<gene>
    <name evidence="1" type="ORF">NCTC5053_05044</name>
</gene>
<organism evidence="1 2">
    <name type="scientific">Klebsiella pneumoniae</name>
    <dbReference type="NCBI Taxonomy" id="573"/>
    <lineage>
        <taxon>Bacteria</taxon>
        <taxon>Pseudomonadati</taxon>
        <taxon>Pseudomonadota</taxon>
        <taxon>Gammaproteobacteria</taxon>
        <taxon>Enterobacterales</taxon>
        <taxon>Enterobacteriaceae</taxon>
        <taxon>Klebsiella/Raoultella group</taxon>
        <taxon>Klebsiella</taxon>
        <taxon>Klebsiella pneumoniae complex</taxon>
    </lineage>
</organism>
<proteinExistence type="predicted"/>
<evidence type="ECO:0000313" key="2">
    <source>
        <dbReference type="Proteomes" id="UP000254387"/>
    </source>
</evidence>
<dbReference type="Proteomes" id="UP000254387">
    <property type="component" value="Unassembled WGS sequence"/>
</dbReference>
<reference evidence="1 2" key="1">
    <citation type="submission" date="2018-06" db="EMBL/GenBank/DDBJ databases">
        <authorList>
            <consortium name="Pathogen Informatics"/>
            <person name="Doyle S."/>
        </authorList>
    </citation>
    <scope>NUCLEOTIDE SEQUENCE [LARGE SCALE GENOMIC DNA]</scope>
    <source>
        <strain evidence="1 2">NCTC5053</strain>
    </source>
</reference>
<dbReference type="AlphaFoldDB" id="A0A378BPJ2"/>
<evidence type="ECO:0000313" key="1">
    <source>
        <dbReference type="EMBL" id="STV48244.1"/>
    </source>
</evidence>
<dbReference type="EMBL" id="UGMN01000004">
    <property type="protein sequence ID" value="STV48244.1"/>
    <property type="molecule type" value="Genomic_DNA"/>
</dbReference>